<protein>
    <submittedName>
        <fullName evidence="2">Uncharacterized protein</fullName>
    </submittedName>
</protein>
<proteinExistence type="predicted"/>
<evidence type="ECO:0000313" key="3">
    <source>
        <dbReference type="Proteomes" id="UP000076761"/>
    </source>
</evidence>
<accession>A0A165W1C6</accession>
<dbReference type="InParanoid" id="A0A165W1C6"/>
<evidence type="ECO:0000256" key="1">
    <source>
        <dbReference type="SAM" id="Phobius"/>
    </source>
</evidence>
<dbReference type="EMBL" id="KV425551">
    <property type="protein sequence ID" value="KZT30515.1"/>
    <property type="molecule type" value="Genomic_DNA"/>
</dbReference>
<evidence type="ECO:0000313" key="2">
    <source>
        <dbReference type="EMBL" id="KZT30515.1"/>
    </source>
</evidence>
<feature type="transmembrane region" description="Helical" evidence="1">
    <location>
        <begin position="12"/>
        <end position="34"/>
    </location>
</feature>
<keyword evidence="1" id="KW-0812">Transmembrane</keyword>
<name>A0A165W1C6_9AGAM</name>
<reference evidence="2 3" key="1">
    <citation type="journal article" date="2016" name="Mol. Biol. Evol.">
        <title>Comparative Genomics of Early-Diverging Mushroom-Forming Fungi Provides Insights into the Origins of Lignocellulose Decay Capabilities.</title>
        <authorList>
            <person name="Nagy L.G."/>
            <person name="Riley R."/>
            <person name="Tritt A."/>
            <person name="Adam C."/>
            <person name="Daum C."/>
            <person name="Floudas D."/>
            <person name="Sun H."/>
            <person name="Yadav J.S."/>
            <person name="Pangilinan J."/>
            <person name="Larsson K.H."/>
            <person name="Matsuura K."/>
            <person name="Barry K."/>
            <person name="Labutti K."/>
            <person name="Kuo R."/>
            <person name="Ohm R.A."/>
            <person name="Bhattacharya S.S."/>
            <person name="Shirouzu T."/>
            <person name="Yoshinaga Y."/>
            <person name="Martin F.M."/>
            <person name="Grigoriev I.V."/>
            <person name="Hibbett D.S."/>
        </authorList>
    </citation>
    <scope>NUCLEOTIDE SEQUENCE [LARGE SCALE GENOMIC DNA]</scope>
    <source>
        <strain evidence="2 3">HHB14362 ss-1</strain>
    </source>
</reference>
<sequence>MLPRYLVAPTPALNPSVVILRISIIRLFIGFYHYGSLFISYCKIAGQWTWMFLCASEFCVVP</sequence>
<dbReference type="AlphaFoldDB" id="A0A165W1C6"/>
<keyword evidence="3" id="KW-1185">Reference proteome</keyword>
<keyword evidence="1" id="KW-1133">Transmembrane helix</keyword>
<keyword evidence="1" id="KW-0472">Membrane</keyword>
<gene>
    <name evidence="2" type="ORF">NEOLEDRAFT_1082548</name>
</gene>
<organism evidence="2 3">
    <name type="scientific">Neolentinus lepideus HHB14362 ss-1</name>
    <dbReference type="NCBI Taxonomy" id="1314782"/>
    <lineage>
        <taxon>Eukaryota</taxon>
        <taxon>Fungi</taxon>
        <taxon>Dikarya</taxon>
        <taxon>Basidiomycota</taxon>
        <taxon>Agaricomycotina</taxon>
        <taxon>Agaricomycetes</taxon>
        <taxon>Gloeophyllales</taxon>
        <taxon>Gloeophyllaceae</taxon>
        <taxon>Neolentinus</taxon>
    </lineage>
</organism>
<dbReference type="Proteomes" id="UP000076761">
    <property type="component" value="Unassembled WGS sequence"/>
</dbReference>